<keyword evidence="4" id="KW-1185">Reference proteome</keyword>
<feature type="domain" description="No apical meristem-associated C-terminal" evidence="2">
    <location>
        <begin position="160"/>
        <end position="273"/>
    </location>
</feature>
<dbReference type="AlphaFoldDB" id="A0A0D3BTH0"/>
<sequence length="790" mass="90395">MNPNQSQSSSFLNLLNSQLPNNEYRTQFLSFSPSPDVGGSASSAKTGEDRKQRCKWSIAKDLVLISAWLNNSKDPLVGNEQKAETFWKRITAYYNASPKVVGLAPREQTHCKQRWGKINEGVCKFVGSFEAATKQRTSGQNEDAVLKAAHEIFFNDYKVKFSLEHAWRELRNDQKWCGTQRSSQQSSGSKRKRVGEEQSFQSSASMPSVNGEVEAMDRPIGVKAAKAKAKRPVGEEVKIPQGFKDMWEMRTKDLAFKDKLSNKKLLDSLIAKKEPLTELEVALKNKLITEMLSIGMIPPPLPQEDTDDDVADVTPSEVEVVEISDEEEADMVELSSEEYMRNMGYLIRVEESEDDLEPEFRRLLQRMHEEEKKLREKKFKAMKLGIKLEEGQSSKVDVSRMLIVRSQDMYVCMFSLCVIVSRMLCQVARLASKDGLITLFMHIVERLSNEVEFFQQKMFRRRFRMNRPLFMHIVERLSNEVEFFQQKTDALERLSLSPLQKCTAAIRVLAYGTAADAVDEYLRLGETTTRSCVEHFVESIIYLFGEEYLRRPTPADLQRLLDISEHRGFPGMIGSIDCMHWEWKNCPTSCKGQYTRGSGKPTIVLEAVASYDLWIWHAFFGPPGTLNDINVLDRSPVFDDIIKGQAPQVTFSINGREYHMAYYLTDEAVLKDVERAFRVLQARFAIVKNPALFWDKGEIGKIIRACIILHNMIVGDERDGFTQYDVSEFQQGEDTGSSHVDPTFSIDIPTNIGNMMGVRTRIRDKHVHEQLKTDLVEHVWRKFGRGQDNN</sequence>
<dbReference type="Proteomes" id="UP000032141">
    <property type="component" value="Chromosome C4"/>
</dbReference>
<organism evidence="3 4">
    <name type="scientific">Brassica oleracea var. oleracea</name>
    <dbReference type="NCBI Taxonomy" id="109376"/>
    <lineage>
        <taxon>Eukaryota</taxon>
        <taxon>Viridiplantae</taxon>
        <taxon>Streptophyta</taxon>
        <taxon>Embryophyta</taxon>
        <taxon>Tracheophyta</taxon>
        <taxon>Spermatophyta</taxon>
        <taxon>Magnoliopsida</taxon>
        <taxon>eudicotyledons</taxon>
        <taxon>Gunneridae</taxon>
        <taxon>Pentapetalae</taxon>
        <taxon>rosids</taxon>
        <taxon>malvids</taxon>
        <taxon>Brassicales</taxon>
        <taxon>Brassicaceae</taxon>
        <taxon>Brassiceae</taxon>
        <taxon>Brassica</taxon>
    </lineage>
</organism>
<evidence type="ECO:0000313" key="3">
    <source>
        <dbReference type="EnsemblPlants" id="Bo4g056280.1"/>
    </source>
</evidence>
<dbReference type="Gramene" id="Bo4g056280.1">
    <property type="protein sequence ID" value="Bo4g056280.1"/>
    <property type="gene ID" value="Bo4g056280"/>
</dbReference>
<proteinExistence type="predicted"/>
<dbReference type="InterPro" id="IPR029466">
    <property type="entry name" value="NAM-associated_C"/>
</dbReference>
<evidence type="ECO:0000259" key="2">
    <source>
        <dbReference type="Pfam" id="PF14303"/>
    </source>
</evidence>
<protein>
    <recommendedName>
        <fullName evidence="2">No apical meristem-associated C-terminal domain-containing protein</fullName>
    </recommendedName>
</protein>
<dbReference type="Pfam" id="PF04827">
    <property type="entry name" value="Plant_tran"/>
    <property type="match status" value="1"/>
</dbReference>
<dbReference type="Pfam" id="PF14303">
    <property type="entry name" value="NAM-associated"/>
    <property type="match status" value="1"/>
</dbReference>
<dbReference type="eggNOG" id="ENOG502QR5Z">
    <property type="taxonomic scope" value="Eukaryota"/>
</dbReference>
<reference evidence="3" key="2">
    <citation type="submission" date="2015-03" db="UniProtKB">
        <authorList>
            <consortium name="EnsemblPlants"/>
        </authorList>
    </citation>
    <scope>IDENTIFICATION</scope>
</reference>
<reference evidence="3 4" key="1">
    <citation type="journal article" date="2014" name="Genome Biol.">
        <title>Transcriptome and methylome profiling reveals relics of genome dominance in the mesopolyploid Brassica oleracea.</title>
        <authorList>
            <person name="Parkin I.A."/>
            <person name="Koh C."/>
            <person name="Tang H."/>
            <person name="Robinson S.J."/>
            <person name="Kagale S."/>
            <person name="Clarke W.E."/>
            <person name="Town C.D."/>
            <person name="Nixon J."/>
            <person name="Krishnakumar V."/>
            <person name="Bidwell S.L."/>
            <person name="Denoeud F."/>
            <person name="Belcram H."/>
            <person name="Links M.G."/>
            <person name="Just J."/>
            <person name="Clarke C."/>
            <person name="Bender T."/>
            <person name="Huebert T."/>
            <person name="Mason A.S."/>
            <person name="Pires J.C."/>
            <person name="Barker G."/>
            <person name="Moore J."/>
            <person name="Walley P.G."/>
            <person name="Manoli S."/>
            <person name="Batley J."/>
            <person name="Edwards D."/>
            <person name="Nelson M.N."/>
            <person name="Wang X."/>
            <person name="Paterson A.H."/>
            <person name="King G."/>
            <person name="Bancroft I."/>
            <person name="Chalhoub B."/>
            <person name="Sharpe A.G."/>
        </authorList>
    </citation>
    <scope>NUCLEOTIDE SEQUENCE</scope>
    <source>
        <strain evidence="3 4">cv. TO1000</strain>
    </source>
</reference>
<dbReference type="PANTHER" id="PTHR47150">
    <property type="entry name" value="OS12G0169200 PROTEIN"/>
    <property type="match status" value="1"/>
</dbReference>
<dbReference type="HOGENOM" id="CLU_012390_5_0_1"/>
<accession>A0A0D3BTH0</accession>
<evidence type="ECO:0000256" key="1">
    <source>
        <dbReference type="SAM" id="MobiDB-lite"/>
    </source>
</evidence>
<dbReference type="InterPro" id="IPR006912">
    <property type="entry name" value="Harbinger_derived_prot"/>
</dbReference>
<dbReference type="EnsemblPlants" id="Bo4g056280.1">
    <property type="protein sequence ID" value="Bo4g056280.1"/>
    <property type="gene ID" value="Bo4g056280"/>
</dbReference>
<evidence type="ECO:0000313" key="4">
    <source>
        <dbReference type="Proteomes" id="UP000032141"/>
    </source>
</evidence>
<name>A0A0D3BTH0_BRAOL</name>
<feature type="region of interest" description="Disordered" evidence="1">
    <location>
        <begin position="176"/>
        <end position="213"/>
    </location>
</feature>
<dbReference type="STRING" id="109376.A0A0D3BTH0"/>
<dbReference type="PANTHER" id="PTHR47150:SF5">
    <property type="entry name" value="OS07G0546750 PROTEIN"/>
    <property type="match status" value="1"/>
</dbReference>
<feature type="compositionally biased region" description="Polar residues" evidence="1">
    <location>
        <begin position="198"/>
        <end position="208"/>
    </location>
</feature>